<dbReference type="InterPro" id="IPR045659">
    <property type="entry name" value="LptD_2"/>
</dbReference>
<protein>
    <recommendedName>
        <fullName evidence="2">LPS-assembly protein LptD</fullName>
    </recommendedName>
</protein>
<dbReference type="Proteomes" id="UP001564408">
    <property type="component" value="Unassembled WGS sequence"/>
</dbReference>
<evidence type="ECO:0000313" key="6">
    <source>
        <dbReference type="Proteomes" id="UP001564408"/>
    </source>
</evidence>
<dbReference type="RefSeq" id="WP_369666921.1">
    <property type="nucleotide sequence ID" value="NZ_JBDKXB010000009.1"/>
</dbReference>
<gene>
    <name evidence="2 5" type="primary">lptD</name>
    <name evidence="5" type="ORF">ABC977_08975</name>
</gene>
<organism evidence="5 6">
    <name type="scientific">Thioalkalicoccus limnaeus</name>
    <dbReference type="NCBI Taxonomy" id="120681"/>
    <lineage>
        <taxon>Bacteria</taxon>
        <taxon>Pseudomonadati</taxon>
        <taxon>Pseudomonadota</taxon>
        <taxon>Gammaproteobacteria</taxon>
        <taxon>Chromatiales</taxon>
        <taxon>Chromatiaceae</taxon>
        <taxon>Thioalkalicoccus</taxon>
    </lineage>
</organism>
<comment type="subcellular location">
    <subcellularLocation>
        <location evidence="2">Cell outer membrane</location>
    </subcellularLocation>
</comment>
<sequence precursor="true">MALVLIGLLLVPLGWAAAATGDETSIALPHDATRLYRNLDWSFCGPRPAGLGPAPAPLVLDEPLLVVDADDAQYDQDTERVTLRGRIEAERGDQRLESDILVYDRRTGEMTAAGRTFVEQTGLRLVGDRARWNLDRQEGRLADAQYRFSGDLNARGTAVEAEVVAPRLSRYRDITYTTCPPGYSDWSLIARTLTIDQEAGVGTARHARLRVGPWPVLYTPYLRFPIDGRRHSGFLVPTIGNSTTTGFDVTTPYYFNIAPAMDATLSPRYMSRRGLMLGGEWRFLTRRQSGEIYGEWLPRDQGTRDKGSRGLIQISHQSAPGRRWRTDLDLNQVSDARYLEDFGNRLDVTSVRNIERRGDLLYIGDGWRLLTRLQAFQTVDDGLPAADRPYGRLPQWLLDLDTWRHPSGFEVGGDLEYVYFAHDDREQGHRVALAPFMRYPLRRGYGHLIPQARLFGAGYSLSAPREPGASTSPGYLVPRFSLDGQLNFERTLQWFGAPALQTLEPRLFYLYSPYHDQDDIPLFDTTELSFGFSNLFRENRFTGRDRIGDANQLTLGLTSRTLDDRDGDERLRVSLGQILYFDQPQVRLTETTRGPRTSAIAGELAARLWANWTARASVQWDPNPAADGAQWEKRVVQLQYQDAHDRVLNLGYRFDLGTSPDTRYEDADLGIRWPVAGGVEVVGRWLYSLLHEETMEALAGIEFGRCCWRVRLVGHRFKNAPERPATSSIMLQFELAGLGQLGHPIDQFLEREIYGYRSD</sequence>
<name>A0ABV4BJB6_9GAMM</name>
<feature type="chain" id="PRO_5044914113" description="LPS-assembly protein LptD" evidence="2">
    <location>
        <begin position="18"/>
        <end position="759"/>
    </location>
</feature>
<dbReference type="EMBL" id="JBDKXB010000009">
    <property type="protein sequence ID" value="MEY6432535.1"/>
    <property type="molecule type" value="Genomic_DNA"/>
</dbReference>
<keyword evidence="2" id="KW-0472">Membrane</keyword>
<dbReference type="InterPro" id="IPR050218">
    <property type="entry name" value="LptD"/>
</dbReference>
<proteinExistence type="inferred from homology"/>
<reference evidence="5 6" key="1">
    <citation type="submission" date="2024-05" db="EMBL/GenBank/DDBJ databases">
        <title>Genome Sequence and Characterization of the New Strain Purple Sulfur Bacterium of Genus Thioalkalicoccus.</title>
        <authorList>
            <person name="Bryantseva I.A."/>
            <person name="Kyndt J.A."/>
            <person name="Imhoff J.F."/>
        </authorList>
    </citation>
    <scope>NUCLEOTIDE SEQUENCE [LARGE SCALE GENOMIC DNA]</scope>
    <source>
        <strain evidence="5 6">Um2</strain>
    </source>
</reference>
<dbReference type="PANTHER" id="PTHR30189:SF1">
    <property type="entry name" value="LPS-ASSEMBLY PROTEIN LPTD"/>
    <property type="match status" value="1"/>
</dbReference>
<keyword evidence="1 2" id="KW-0998">Cell outer membrane</keyword>
<dbReference type="HAMAP" id="MF_01411">
    <property type="entry name" value="LPS_assembly_LptD"/>
    <property type="match status" value="1"/>
</dbReference>
<feature type="domain" description="LPS-assembly protein LptD central" evidence="4">
    <location>
        <begin position="213"/>
        <end position="295"/>
    </location>
</feature>
<accession>A0ABV4BJB6</accession>
<dbReference type="InterPro" id="IPR007543">
    <property type="entry name" value="LptD_C"/>
</dbReference>
<evidence type="ECO:0000259" key="3">
    <source>
        <dbReference type="Pfam" id="PF04453"/>
    </source>
</evidence>
<comment type="caution">
    <text evidence="2">Lacks conserved residue(s) required for the propagation of feature annotation.</text>
</comment>
<evidence type="ECO:0000256" key="1">
    <source>
        <dbReference type="ARBA" id="ARBA00023237"/>
    </source>
</evidence>
<feature type="signal peptide" evidence="2">
    <location>
        <begin position="1"/>
        <end position="17"/>
    </location>
</feature>
<keyword evidence="6" id="KW-1185">Reference proteome</keyword>
<dbReference type="PANTHER" id="PTHR30189">
    <property type="entry name" value="LPS-ASSEMBLY PROTEIN"/>
    <property type="match status" value="1"/>
</dbReference>
<dbReference type="InterPro" id="IPR020889">
    <property type="entry name" value="LipoPS_assembly_LptD"/>
</dbReference>
<dbReference type="Gene3D" id="2.60.450.10">
    <property type="entry name" value="Lipopolysaccharide (LPS) transport protein A like domain"/>
    <property type="match status" value="1"/>
</dbReference>
<dbReference type="Pfam" id="PF19838">
    <property type="entry name" value="LptD_2"/>
    <property type="match status" value="1"/>
</dbReference>
<evidence type="ECO:0000313" key="5">
    <source>
        <dbReference type="EMBL" id="MEY6432535.1"/>
    </source>
</evidence>
<comment type="caution">
    <text evidence="5">The sequence shown here is derived from an EMBL/GenBank/DDBJ whole genome shotgun (WGS) entry which is preliminary data.</text>
</comment>
<comment type="subunit">
    <text evidence="2">Component of the lipopolysaccharide transport and assembly complex. Interacts with LptE and LptA.</text>
</comment>
<comment type="function">
    <text evidence="2">Together with LptE, is involved in the assembly of lipopolysaccharide (LPS) at the surface of the outer membrane.</text>
</comment>
<comment type="similarity">
    <text evidence="2">Belongs to the LptD family.</text>
</comment>
<keyword evidence="2" id="KW-0732">Signal</keyword>
<dbReference type="Pfam" id="PF04453">
    <property type="entry name" value="LptD"/>
    <property type="match status" value="1"/>
</dbReference>
<evidence type="ECO:0000256" key="2">
    <source>
        <dbReference type="HAMAP-Rule" id="MF_01411"/>
    </source>
</evidence>
<feature type="domain" description="LptD C-terminal" evidence="3">
    <location>
        <begin position="308"/>
        <end position="676"/>
    </location>
</feature>
<evidence type="ECO:0000259" key="4">
    <source>
        <dbReference type="Pfam" id="PF19838"/>
    </source>
</evidence>